<dbReference type="InterPro" id="IPR009597">
    <property type="entry name" value="DUF1206"/>
</dbReference>
<organism evidence="3 4">
    <name type="scientific">Deinococcus sedimenti</name>
    <dbReference type="NCBI Taxonomy" id="1867090"/>
    <lineage>
        <taxon>Bacteria</taxon>
        <taxon>Thermotogati</taxon>
        <taxon>Deinococcota</taxon>
        <taxon>Deinococci</taxon>
        <taxon>Deinococcales</taxon>
        <taxon>Deinococcaceae</taxon>
        <taxon>Deinococcus</taxon>
    </lineage>
</organism>
<feature type="domain" description="DUF1206" evidence="2">
    <location>
        <begin position="221"/>
        <end position="290"/>
    </location>
</feature>
<feature type="transmembrane region" description="Helical" evidence="1">
    <location>
        <begin position="263"/>
        <end position="285"/>
    </location>
</feature>
<accession>A0ABQ2S817</accession>
<keyword evidence="1" id="KW-1133">Transmembrane helix</keyword>
<evidence type="ECO:0000259" key="2">
    <source>
        <dbReference type="Pfam" id="PF06724"/>
    </source>
</evidence>
<dbReference type="Pfam" id="PF06724">
    <property type="entry name" value="DUF1206"/>
    <property type="match status" value="3"/>
</dbReference>
<keyword evidence="1" id="KW-0812">Transmembrane</keyword>
<feature type="transmembrane region" description="Helical" evidence="1">
    <location>
        <begin position="126"/>
        <end position="147"/>
    </location>
</feature>
<protein>
    <recommendedName>
        <fullName evidence="2">DUF1206 domain-containing protein</fullName>
    </recommendedName>
</protein>
<name>A0ABQ2S817_9DEIO</name>
<feature type="transmembrane region" description="Helical" evidence="1">
    <location>
        <begin position="223"/>
        <end position="243"/>
    </location>
</feature>
<dbReference type="RefSeq" id="WP_189073548.1">
    <property type="nucleotide sequence ID" value="NZ_BMQN01000005.1"/>
</dbReference>
<feature type="domain" description="DUF1206" evidence="2">
    <location>
        <begin position="43"/>
        <end position="110"/>
    </location>
</feature>
<keyword evidence="1" id="KW-0472">Membrane</keyword>
<gene>
    <name evidence="3" type="ORF">GCM10008960_25510</name>
</gene>
<evidence type="ECO:0000313" key="3">
    <source>
        <dbReference type="EMBL" id="GGR97678.1"/>
    </source>
</evidence>
<feature type="transmembrane region" description="Helical" evidence="1">
    <location>
        <begin position="50"/>
        <end position="68"/>
    </location>
</feature>
<feature type="domain" description="DUF1206" evidence="2">
    <location>
        <begin position="126"/>
        <end position="194"/>
    </location>
</feature>
<dbReference type="Proteomes" id="UP000644548">
    <property type="component" value="Unassembled WGS sequence"/>
</dbReference>
<proteinExistence type="predicted"/>
<sequence>MSDLKHLGQQAASSLKGGVESAQQAAANATQHAAPWLETLARFGYASKGVVYGTVGLLALTVALGRGGATTDTKGALLRLQDLPAGSLLMWILTLGLIGYALWQLIRAALDPEGQGHQAKGVVKRIGYTFSGVANLALAYFTAQLAIAGNATRSQNSEDQLAGTILNLPGGQLWLGLGGVILIAVAGNQLYSAYGAKFMKRMRFTNLSQRTCTLLTRVGQIGIASRGILMIIIGIFALIAAWHRKASETVGISEALTWLRTQPSGALLLGTVALGTLLYGVWCVVQARYRRIRIEGHGDAN</sequence>
<feature type="transmembrane region" description="Helical" evidence="1">
    <location>
        <begin position="173"/>
        <end position="194"/>
    </location>
</feature>
<evidence type="ECO:0000256" key="1">
    <source>
        <dbReference type="SAM" id="Phobius"/>
    </source>
</evidence>
<dbReference type="EMBL" id="BMQN01000005">
    <property type="protein sequence ID" value="GGR97678.1"/>
    <property type="molecule type" value="Genomic_DNA"/>
</dbReference>
<comment type="caution">
    <text evidence="3">The sequence shown here is derived from an EMBL/GenBank/DDBJ whole genome shotgun (WGS) entry which is preliminary data.</text>
</comment>
<evidence type="ECO:0000313" key="4">
    <source>
        <dbReference type="Proteomes" id="UP000644548"/>
    </source>
</evidence>
<reference evidence="4" key="1">
    <citation type="journal article" date="2019" name="Int. J. Syst. Evol. Microbiol.">
        <title>The Global Catalogue of Microorganisms (GCM) 10K type strain sequencing project: providing services to taxonomists for standard genome sequencing and annotation.</title>
        <authorList>
            <consortium name="The Broad Institute Genomics Platform"/>
            <consortium name="The Broad Institute Genome Sequencing Center for Infectious Disease"/>
            <person name="Wu L."/>
            <person name="Ma J."/>
        </authorList>
    </citation>
    <scope>NUCLEOTIDE SEQUENCE [LARGE SCALE GENOMIC DNA]</scope>
    <source>
        <strain evidence="4">JCM 31405</strain>
    </source>
</reference>
<feature type="transmembrane region" description="Helical" evidence="1">
    <location>
        <begin position="88"/>
        <end position="106"/>
    </location>
</feature>
<keyword evidence="4" id="KW-1185">Reference proteome</keyword>